<dbReference type="EMBL" id="LR865374">
    <property type="protein sequence ID" value="CAD2098863.1"/>
    <property type="molecule type" value="Genomic_DNA"/>
</dbReference>
<dbReference type="PROSITE" id="PS50102">
    <property type="entry name" value="RRM"/>
    <property type="match status" value="1"/>
</dbReference>
<proteinExistence type="predicted"/>
<dbReference type="SMART" id="SM00360">
    <property type="entry name" value="RRM"/>
    <property type="match status" value="1"/>
</dbReference>
<dbReference type="GO" id="GO:0005634">
    <property type="term" value="C:nucleus"/>
    <property type="evidence" value="ECO:0007669"/>
    <property type="project" value="TreeGrafter"/>
</dbReference>
<evidence type="ECO:0000256" key="1">
    <source>
        <dbReference type="ARBA" id="ARBA00022884"/>
    </source>
</evidence>
<name>A0A6V7SKM0_PLAVN</name>
<dbReference type="InterPro" id="IPR051229">
    <property type="entry name" value="ALYREF_mRNA_export"/>
</dbReference>
<dbReference type="Proteomes" id="UP000515308">
    <property type="component" value="Chromosome PVLDE_12"/>
</dbReference>
<dbReference type="AlphaFoldDB" id="A0A6V7SKM0"/>
<feature type="domain" description="RRM" evidence="4">
    <location>
        <begin position="86"/>
        <end position="163"/>
    </location>
</feature>
<dbReference type="InterPro" id="IPR035979">
    <property type="entry name" value="RBD_domain_sf"/>
</dbReference>
<dbReference type="GO" id="GO:0006406">
    <property type="term" value="P:mRNA export from nucleus"/>
    <property type="evidence" value="ECO:0007669"/>
    <property type="project" value="TreeGrafter"/>
</dbReference>
<dbReference type="InterPro" id="IPR000504">
    <property type="entry name" value="RRM_dom"/>
</dbReference>
<reference evidence="5 6" key="1">
    <citation type="submission" date="2020-08" db="EMBL/GenBank/DDBJ databases">
        <authorList>
            <person name="Ramaprasad A."/>
        </authorList>
    </citation>
    <scope>NUCLEOTIDE SEQUENCE [LARGE SCALE GENOMIC DNA]</scope>
</reference>
<dbReference type="CDD" id="cd12418">
    <property type="entry name" value="RRM_Aly_REF_like"/>
    <property type="match status" value="1"/>
</dbReference>
<evidence type="ECO:0000313" key="5">
    <source>
        <dbReference type="EMBL" id="CAD2098863.1"/>
    </source>
</evidence>
<accession>A0A6V7SKM0</accession>
<dbReference type="PANTHER" id="PTHR19965:SF35">
    <property type="entry name" value="RNA ANNEALING PROTEIN YRA1"/>
    <property type="match status" value="1"/>
</dbReference>
<feature type="compositionally biased region" description="Low complexity" evidence="3">
    <location>
        <begin position="45"/>
        <end position="59"/>
    </location>
</feature>
<evidence type="ECO:0000259" key="4">
    <source>
        <dbReference type="PROSITE" id="PS50102"/>
    </source>
</evidence>
<evidence type="ECO:0000256" key="2">
    <source>
        <dbReference type="PROSITE-ProRule" id="PRU00176"/>
    </source>
</evidence>
<protein>
    <submittedName>
        <fullName evidence="5">RNA and export factor binding protein, putative</fullName>
    </submittedName>
</protein>
<evidence type="ECO:0000313" key="6">
    <source>
        <dbReference type="Proteomes" id="UP000515308"/>
    </source>
</evidence>
<dbReference type="Pfam" id="PF00076">
    <property type="entry name" value="RRM_1"/>
    <property type="match status" value="1"/>
</dbReference>
<keyword evidence="1 2" id="KW-0694">RNA-binding</keyword>
<feature type="region of interest" description="Disordered" evidence="3">
    <location>
        <begin position="36"/>
        <end position="83"/>
    </location>
</feature>
<dbReference type="VEuPathDB" id="PlasmoDB:PVLDE_1203260"/>
<dbReference type="PANTHER" id="PTHR19965">
    <property type="entry name" value="RNA AND EXPORT FACTOR BINDING PROTEIN"/>
    <property type="match status" value="1"/>
</dbReference>
<dbReference type="SUPFAM" id="SSF54928">
    <property type="entry name" value="RNA-binding domain, RBD"/>
    <property type="match status" value="1"/>
</dbReference>
<organism evidence="5 6">
    <name type="scientific">Plasmodium vinckei lentum</name>
    <dbReference type="NCBI Taxonomy" id="138297"/>
    <lineage>
        <taxon>Eukaryota</taxon>
        <taxon>Sar</taxon>
        <taxon>Alveolata</taxon>
        <taxon>Apicomplexa</taxon>
        <taxon>Aconoidasida</taxon>
        <taxon>Haemosporida</taxon>
        <taxon>Plasmodiidae</taxon>
        <taxon>Plasmodium</taxon>
        <taxon>Plasmodium (Vinckeia)</taxon>
    </lineage>
</organism>
<sequence length="178" mass="21298">MREFRRYNNGFLHTSIYIYTYNLLCSIFPDDRQHRNHNRSHGKYGRSNNNGYKTNNRYNRINKQNGKNKYRNRDDRRNDTERNSHARVKISNLEYTITKDDLVELFSNVCKVVSAWINYDHTDRSDGTAVCIFESIEDAQKAIDKYDGSEIEGQSIKMEILHKSNYSYKKRYKSKCPW</sequence>
<gene>
    <name evidence="5" type="ORF">PVLDE_1203260</name>
</gene>
<dbReference type="InterPro" id="IPR012677">
    <property type="entry name" value="Nucleotide-bd_a/b_plait_sf"/>
</dbReference>
<dbReference type="Gene3D" id="3.30.70.330">
    <property type="match status" value="1"/>
</dbReference>
<evidence type="ECO:0000256" key="3">
    <source>
        <dbReference type="SAM" id="MobiDB-lite"/>
    </source>
</evidence>
<dbReference type="GO" id="GO:0003729">
    <property type="term" value="F:mRNA binding"/>
    <property type="evidence" value="ECO:0007669"/>
    <property type="project" value="TreeGrafter"/>
</dbReference>
<feature type="compositionally biased region" description="Basic and acidic residues" evidence="3">
    <location>
        <begin position="71"/>
        <end position="83"/>
    </location>
</feature>